<accession>F4WS69</accession>
<keyword evidence="2" id="KW-1185">Reference proteome</keyword>
<protein>
    <submittedName>
        <fullName evidence="1">Uncharacterized protein</fullName>
    </submittedName>
</protein>
<sequence length="85" mass="9602">MATCAKFKRKDSVMDGVNFEIPKVYTCGMCETILEEDDRNLREEFVTDESVTGEPPEAEIIDVPEEICELPTPPGSTTFLRERNS</sequence>
<name>F4WS69_ACREC</name>
<dbReference type="AlphaFoldDB" id="F4WS69"/>
<dbReference type="Proteomes" id="UP000007755">
    <property type="component" value="Unassembled WGS sequence"/>
</dbReference>
<reference evidence="1" key="1">
    <citation type="submission" date="2011-02" db="EMBL/GenBank/DDBJ databases">
        <title>The genome of the leaf-cutting ant Acromyrmex echinatior suggests key adaptations to social evolution and fungus farming.</title>
        <authorList>
            <person name="Nygaard S."/>
            <person name="Zhang G."/>
        </authorList>
    </citation>
    <scope>NUCLEOTIDE SEQUENCE</scope>
</reference>
<dbReference type="InParanoid" id="F4WS69"/>
<gene>
    <name evidence="1" type="ORF">G5I_08681</name>
</gene>
<evidence type="ECO:0000313" key="1">
    <source>
        <dbReference type="EMBL" id="EGI62953.1"/>
    </source>
</evidence>
<organism evidence="2">
    <name type="scientific">Acromyrmex echinatior</name>
    <name type="common">Panamanian leafcutter ant</name>
    <name type="synonym">Acromyrmex octospinosus echinatior</name>
    <dbReference type="NCBI Taxonomy" id="103372"/>
    <lineage>
        <taxon>Eukaryota</taxon>
        <taxon>Metazoa</taxon>
        <taxon>Ecdysozoa</taxon>
        <taxon>Arthropoda</taxon>
        <taxon>Hexapoda</taxon>
        <taxon>Insecta</taxon>
        <taxon>Pterygota</taxon>
        <taxon>Neoptera</taxon>
        <taxon>Endopterygota</taxon>
        <taxon>Hymenoptera</taxon>
        <taxon>Apocrita</taxon>
        <taxon>Aculeata</taxon>
        <taxon>Formicoidea</taxon>
        <taxon>Formicidae</taxon>
        <taxon>Myrmicinae</taxon>
        <taxon>Acromyrmex</taxon>
    </lineage>
</organism>
<evidence type="ECO:0000313" key="2">
    <source>
        <dbReference type="Proteomes" id="UP000007755"/>
    </source>
</evidence>
<proteinExistence type="predicted"/>
<dbReference type="EMBL" id="GL888303">
    <property type="protein sequence ID" value="EGI62953.1"/>
    <property type="molecule type" value="Genomic_DNA"/>
</dbReference>